<keyword evidence="1" id="KW-0812">Transmembrane</keyword>
<name>A0ABQ2NM33_9FLAO</name>
<organism evidence="2 3">
    <name type="scientific">Cloacibacterium rupense</name>
    <dbReference type="NCBI Taxonomy" id="517423"/>
    <lineage>
        <taxon>Bacteria</taxon>
        <taxon>Pseudomonadati</taxon>
        <taxon>Bacteroidota</taxon>
        <taxon>Flavobacteriia</taxon>
        <taxon>Flavobacteriales</taxon>
        <taxon>Weeksellaceae</taxon>
    </lineage>
</organism>
<dbReference type="RefSeq" id="WP_188618220.1">
    <property type="nucleotide sequence ID" value="NZ_BMLV01000005.1"/>
</dbReference>
<comment type="caution">
    <text evidence="2">The sequence shown here is derived from an EMBL/GenBank/DDBJ whole genome shotgun (WGS) entry which is preliminary data.</text>
</comment>
<feature type="transmembrane region" description="Helical" evidence="1">
    <location>
        <begin position="52"/>
        <end position="72"/>
    </location>
</feature>
<accession>A0ABQ2NM33</accession>
<protein>
    <submittedName>
        <fullName evidence="2">Uncharacterized protein</fullName>
    </submittedName>
</protein>
<keyword evidence="1" id="KW-1133">Transmembrane helix</keyword>
<evidence type="ECO:0000313" key="3">
    <source>
        <dbReference type="Proteomes" id="UP000620064"/>
    </source>
</evidence>
<keyword evidence="1" id="KW-0472">Membrane</keyword>
<reference evidence="3" key="1">
    <citation type="journal article" date="2019" name="Int. J. Syst. Evol. Microbiol.">
        <title>The Global Catalogue of Microorganisms (GCM) 10K type strain sequencing project: providing services to taxonomists for standard genome sequencing and annotation.</title>
        <authorList>
            <consortium name="The Broad Institute Genomics Platform"/>
            <consortium name="The Broad Institute Genome Sequencing Center for Infectious Disease"/>
            <person name="Wu L."/>
            <person name="Ma J."/>
        </authorList>
    </citation>
    <scope>NUCLEOTIDE SEQUENCE [LARGE SCALE GENOMIC DNA]</scope>
    <source>
        <strain evidence="3">CGMCC 1.7656</strain>
    </source>
</reference>
<dbReference type="EMBL" id="BMLV01000005">
    <property type="protein sequence ID" value="GGP05620.1"/>
    <property type="molecule type" value="Genomic_DNA"/>
</dbReference>
<evidence type="ECO:0000256" key="1">
    <source>
        <dbReference type="SAM" id="Phobius"/>
    </source>
</evidence>
<evidence type="ECO:0000313" key="2">
    <source>
        <dbReference type="EMBL" id="GGP05620.1"/>
    </source>
</evidence>
<dbReference type="Proteomes" id="UP000620064">
    <property type="component" value="Unassembled WGS sequence"/>
</dbReference>
<proteinExistence type="predicted"/>
<gene>
    <name evidence="2" type="ORF">GCM10010992_22430</name>
</gene>
<sequence length="182" mass="21405">METAISILYYTRYIAIISFIISIFPIAKAIGFNRVNDITPILEEHNLYKNDYFSILSIILIIITFTIPNIIIEKNYEKTISENKILSIEIENQFFNDHKTINLFYPKQLKKSQISTERLKTKEEYYGILHLENYKTLPVKLIEVETFSKDTIITYKLISTQFPPVEKEIGVIQTNNIKYHIC</sequence>
<feature type="transmembrane region" description="Helical" evidence="1">
    <location>
        <begin position="12"/>
        <end position="32"/>
    </location>
</feature>
<keyword evidence="3" id="KW-1185">Reference proteome</keyword>